<evidence type="ECO:0000313" key="2">
    <source>
        <dbReference type="EMBL" id="RTQ92647.1"/>
    </source>
</evidence>
<comment type="caution">
    <text evidence="2">The sequence shown here is derived from an EMBL/GenBank/DDBJ whole genome shotgun (WGS) entry which is preliminary data.</text>
</comment>
<proteinExistence type="predicted"/>
<keyword evidence="3" id="KW-1185">Reference proteome</keyword>
<dbReference type="AlphaFoldDB" id="A0A3S0HLY4"/>
<organism evidence="2 3">
    <name type="scientific">Lysinibacillus telephonicus</name>
    <dbReference type="NCBI Taxonomy" id="1714840"/>
    <lineage>
        <taxon>Bacteria</taxon>
        <taxon>Bacillati</taxon>
        <taxon>Bacillota</taxon>
        <taxon>Bacilli</taxon>
        <taxon>Bacillales</taxon>
        <taxon>Bacillaceae</taxon>
        <taxon>Lysinibacillus</taxon>
    </lineage>
</organism>
<evidence type="ECO:0000313" key="3">
    <source>
        <dbReference type="Proteomes" id="UP000276349"/>
    </source>
</evidence>
<dbReference type="Pfam" id="PF23728">
    <property type="entry name" value="Tubby_C_like"/>
    <property type="match status" value="1"/>
</dbReference>
<protein>
    <recommendedName>
        <fullName evidence="1">Tubby C-terminal domain-containing protein</fullName>
    </recommendedName>
</protein>
<accession>A0A3S0HLY4</accession>
<dbReference type="EMBL" id="RXNR01000029">
    <property type="protein sequence ID" value="RTQ92647.1"/>
    <property type="molecule type" value="Genomic_DNA"/>
</dbReference>
<dbReference type="InterPro" id="IPR056944">
    <property type="entry name" value="Tubby_C-like"/>
</dbReference>
<dbReference type="Proteomes" id="UP000276349">
    <property type="component" value="Unassembled WGS sequence"/>
</dbReference>
<reference evidence="2 3" key="1">
    <citation type="submission" date="2018-12" db="EMBL/GenBank/DDBJ databases">
        <authorList>
            <person name="Yu L."/>
        </authorList>
    </citation>
    <scope>NUCLEOTIDE SEQUENCE [LARGE SCALE GENOMIC DNA]</scope>
    <source>
        <strain evidence="2 3">S5H2222</strain>
    </source>
</reference>
<dbReference type="OrthoDB" id="2451847at2"/>
<evidence type="ECO:0000259" key="1">
    <source>
        <dbReference type="Pfam" id="PF23728"/>
    </source>
</evidence>
<dbReference type="RefSeq" id="WP_126294591.1">
    <property type="nucleotide sequence ID" value="NZ_CP155468.1"/>
</dbReference>
<sequence length="174" mass="20684">MKIYTYTHPREIESVIEVPIFDDNGQIAAISKRIYDNRLKKALDQFFDYRYFLKYEVSNKSGEKSFTIKKVIRRGKLWYEGFDHKIGKKYIITYENWKMAIPELTITDGVIKIQVNKQMEDWSEFLFEETLAARWKAEFLNDQFYMTLQIDENSPIQNVEFYIAISQAALFVGA</sequence>
<name>A0A3S0HLY4_9BACI</name>
<gene>
    <name evidence="2" type="ORF">EKG35_11420</name>
</gene>
<feature type="domain" description="Tubby C-terminal" evidence="1">
    <location>
        <begin position="4"/>
        <end position="172"/>
    </location>
</feature>